<keyword evidence="7 13" id="KW-0573">Peptidoglycan synthesis</keyword>
<dbReference type="SUPFAM" id="SSF55205">
    <property type="entry name" value="EPT/RTPC-like"/>
    <property type="match status" value="1"/>
</dbReference>
<dbReference type="Gene3D" id="3.65.10.10">
    <property type="entry name" value="Enolpyruvate transferase domain"/>
    <property type="match status" value="2"/>
</dbReference>
<dbReference type="PANTHER" id="PTHR43783:SF1">
    <property type="entry name" value="UDP-N-ACETYLGLUCOSAMINE 1-CARBOXYVINYLTRANSFERASE"/>
    <property type="match status" value="1"/>
</dbReference>
<dbReference type="InterPro" id="IPR036968">
    <property type="entry name" value="Enolpyruvate_Tfrase_sf"/>
</dbReference>
<comment type="similarity">
    <text evidence="11 13">Belongs to the EPSP synthase family. MurA subfamily.</text>
</comment>
<comment type="pathway">
    <text evidence="2 13">Cell wall biogenesis; peptidoglycan biosynthesis.</text>
</comment>
<evidence type="ECO:0000256" key="9">
    <source>
        <dbReference type="ARBA" id="ARBA00023316"/>
    </source>
</evidence>
<dbReference type="InterPro" id="IPR050068">
    <property type="entry name" value="MurA_subfamily"/>
</dbReference>
<dbReference type="PANTHER" id="PTHR43783">
    <property type="entry name" value="UDP-N-ACETYLGLUCOSAMINE 1-CARBOXYVINYLTRANSFERASE"/>
    <property type="match status" value="1"/>
</dbReference>
<dbReference type="STRING" id="326424.FRAAL5925"/>
<dbReference type="Pfam" id="PF00275">
    <property type="entry name" value="EPSP_synthase"/>
    <property type="match status" value="1"/>
</dbReference>
<keyword evidence="5 13" id="KW-0808">Transferase</keyword>
<dbReference type="InterPro" id="IPR013792">
    <property type="entry name" value="RNA3'P_cycl/enolpyr_Trfase_a/b"/>
</dbReference>
<comment type="function">
    <text evidence="10 13">Cell wall formation. Adds enolpyruvyl to UDP-N-acetylglucosamine.</text>
</comment>
<evidence type="ECO:0000259" key="14">
    <source>
        <dbReference type="Pfam" id="PF00275"/>
    </source>
</evidence>
<keyword evidence="6 13" id="KW-0133">Cell shape</keyword>
<accession>Q0RDC0</accession>
<sequence>MSQDLASRSVERFVVTGGTRLVGEVAVPGAKNSVLKLMAASLLAAGRTTLTAVPDILDVTVMSEVLVGLGAVVERDVGGGRLTIDVPEKPGFSADGELVRRIRASVAVLGPLVARCGEARVALPGGDAIGSRALDIHVNGLAKLGALVDVEGGALVARCSGRLQGASIWLDFPSVGATENLLMAGVLAKGTTVIDNAAQEPEIADLCAMLTAMGGRIDGAGSSTLVIDGVDALSPVEHRTVPDRIVAGTYAIGALMTGGDVMIRHGRAGHLGIVLEKLVQAGAEIDVLDDGFRVVGRDRPRSIDVVTLPYPGFPTDLLPQIIALEAISSGTSLITENVFDSRFVFCRELHKLGADLRTDGHHVIVRPAERLTGARVMSSDVRAGAGLVLAALVAEGETEVTDVYHIDRGYAGFVENMTALGADIRRVSDRAVA</sequence>
<reference evidence="15 16" key="1">
    <citation type="journal article" date="2007" name="Genome Res.">
        <title>Genome characteristics of facultatively symbiotic Frankia sp. strains reflect host range and host plant biogeography.</title>
        <authorList>
            <person name="Normand P."/>
            <person name="Lapierre P."/>
            <person name="Tisa L.S."/>
            <person name="Gogarten J.P."/>
            <person name="Alloisio N."/>
            <person name="Bagnarol E."/>
            <person name="Bassi C.A."/>
            <person name="Berry A.M."/>
            <person name="Bickhart D.M."/>
            <person name="Choisne N."/>
            <person name="Couloux A."/>
            <person name="Cournoyer B."/>
            <person name="Cruveiller S."/>
            <person name="Daubin V."/>
            <person name="Demange N."/>
            <person name="Francino M.P."/>
            <person name="Goltsman E."/>
            <person name="Huang Y."/>
            <person name="Kopp O.R."/>
            <person name="Labarre L."/>
            <person name="Lapidus A."/>
            <person name="Lavire C."/>
            <person name="Marechal J."/>
            <person name="Martinez M."/>
            <person name="Mastronunzio J.E."/>
            <person name="Mullin B.C."/>
            <person name="Niemann J."/>
            <person name="Pujic P."/>
            <person name="Rawnsley T."/>
            <person name="Rouy Z."/>
            <person name="Schenowitz C."/>
            <person name="Sellstedt A."/>
            <person name="Tavares F."/>
            <person name="Tomkins J.P."/>
            <person name="Vallenet D."/>
            <person name="Valverde C."/>
            <person name="Wall L.G."/>
            <person name="Wang Y."/>
            <person name="Medigue C."/>
            <person name="Benson D.R."/>
        </authorList>
    </citation>
    <scope>NUCLEOTIDE SEQUENCE [LARGE SCALE GENOMIC DNA]</scope>
    <source>
        <strain evidence="16">DSM 45986 / CECT 9034 / ACN14a</strain>
    </source>
</reference>
<dbReference type="AlphaFoldDB" id="Q0RDC0"/>
<dbReference type="InterPro" id="IPR005750">
    <property type="entry name" value="UDP_GlcNAc_COvinyl_MurA"/>
</dbReference>
<evidence type="ECO:0000256" key="10">
    <source>
        <dbReference type="ARBA" id="ARBA00037534"/>
    </source>
</evidence>
<evidence type="ECO:0000256" key="13">
    <source>
        <dbReference type="HAMAP-Rule" id="MF_00111"/>
    </source>
</evidence>
<dbReference type="EC" id="2.5.1.7" evidence="13"/>
<evidence type="ECO:0000256" key="4">
    <source>
        <dbReference type="ARBA" id="ARBA00022618"/>
    </source>
</evidence>
<dbReference type="GO" id="GO:0005737">
    <property type="term" value="C:cytoplasm"/>
    <property type="evidence" value="ECO:0007669"/>
    <property type="project" value="UniProtKB-SubCell"/>
</dbReference>
<dbReference type="GO" id="GO:0051301">
    <property type="term" value="P:cell division"/>
    <property type="evidence" value="ECO:0007669"/>
    <property type="project" value="UniProtKB-KW"/>
</dbReference>
<dbReference type="GO" id="GO:0008360">
    <property type="term" value="P:regulation of cell shape"/>
    <property type="evidence" value="ECO:0007669"/>
    <property type="project" value="UniProtKB-KW"/>
</dbReference>
<dbReference type="KEGG" id="fal:FRAAL5925"/>
<keyword evidence="8 13" id="KW-0131">Cell cycle</keyword>
<evidence type="ECO:0000256" key="3">
    <source>
        <dbReference type="ARBA" id="ARBA00022490"/>
    </source>
</evidence>
<dbReference type="GO" id="GO:0019277">
    <property type="term" value="P:UDP-N-acetylgalactosamine biosynthetic process"/>
    <property type="evidence" value="ECO:0007669"/>
    <property type="project" value="InterPro"/>
</dbReference>
<evidence type="ECO:0000256" key="6">
    <source>
        <dbReference type="ARBA" id="ARBA00022960"/>
    </source>
</evidence>
<dbReference type="Proteomes" id="UP000000657">
    <property type="component" value="Chromosome"/>
</dbReference>
<organism evidence="15 16">
    <name type="scientific">Frankia alni (strain DSM 45986 / CECT 9034 / ACN14a)</name>
    <dbReference type="NCBI Taxonomy" id="326424"/>
    <lineage>
        <taxon>Bacteria</taxon>
        <taxon>Bacillati</taxon>
        <taxon>Actinomycetota</taxon>
        <taxon>Actinomycetes</taxon>
        <taxon>Frankiales</taxon>
        <taxon>Frankiaceae</taxon>
        <taxon>Frankia</taxon>
    </lineage>
</organism>
<feature type="binding site" evidence="13">
    <location>
        <position position="316"/>
    </location>
    <ligand>
        <name>UDP-N-acetyl-alpha-D-glucosamine</name>
        <dbReference type="ChEBI" id="CHEBI:57705"/>
    </ligand>
</feature>
<dbReference type="GO" id="GO:0071555">
    <property type="term" value="P:cell wall organization"/>
    <property type="evidence" value="ECO:0007669"/>
    <property type="project" value="UniProtKB-KW"/>
</dbReference>
<dbReference type="HOGENOM" id="CLU_027387_0_0_11"/>
<evidence type="ECO:0000256" key="11">
    <source>
        <dbReference type="ARBA" id="ARBA00038367"/>
    </source>
</evidence>
<dbReference type="UniPathway" id="UPA00219"/>
<evidence type="ECO:0000313" key="16">
    <source>
        <dbReference type="Proteomes" id="UP000000657"/>
    </source>
</evidence>
<comment type="caution">
    <text evidence="13">Lacks conserved residue(s) required for the propagation of feature annotation.</text>
</comment>
<comment type="subcellular location">
    <subcellularLocation>
        <location evidence="1 13">Cytoplasm</location>
    </subcellularLocation>
</comment>
<feature type="domain" description="Enolpyruvate transferase" evidence="14">
    <location>
        <begin position="15"/>
        <end position="417"/>
    </location>
</feature>
<dbReference type="HAMAP" id="MF_00111">
    <property type="entry name" value="MurA"/>
    <property type="match status" value="1"/>
</dbReference>
<keyword evidence="4 13" id="KW-0132">Cell division</keyword>
<feature type="binding site" evidence="13">
    <location>
        <begin position="31"/>
        <end position="32"/>
    </location>
    <ligand>
        <name>phosphoenolpyruvate</name>
        <dbReference type="ChEBI" id="CHEBI:58702"/>
    </ligand>
</feature>
<gene>
    <name evidence="13 15" type="primary">murA</name>
    <name evidence="15" type="ordered locus">FRAAL5925</name>
</gene>
<evidence type="ECO:0000256" key="8">
    <source>
        <dbReference type="ARBA" id="ARBA00023306"/>
    </source>
</evidence>
<dbReference type="eggNOG" id="COG0766">
    <property type="taxonomic scope" value="Bacteria"/>
</dbReference>
<dbReference type="CDD" id="cd01555">
    <property type="entry name" value="UdpNAET"/>
    <property type="match status" value="1"/>
</dbReference>
<keyword evidence="16" id="KW-1185">Reference proteome</keyword>
<dbReference type="InterPro" id="IPR001986">
    <property type="entry name" value="Enolpyruvate_Tfrase_dom"/>
</dbReference>
<evidence type="ECO:0000256" key="2">
    <source>
        <dbReference type="ARBA" id="ARBA00004752"/>
    </source>
</evidence>
<proteinExistence type="inferred from homology"/>
<evidence type="ECO:0000256" key="7">
    <source>
        <dbReference type="ARBA" id="ARBA00022984"/>
    </source>
</evidence>
<evidence type="ECO:0000313" key="15">
    <source>
        <dbReference type="EMBL" id="CAJ64550.1"/>
    </source>
</evidence>
<feature type="active site" description="Proton donor" evidence="13">
    <location>
        <position position="127"/>
    </location>
</feature>
<evidence type="ECO:0000256" key="12">
    <source>
        <dbReference type="ARBA" id="ARBA00047527"/>
    </source>
</evidence>
<dbReference type="GO" id="GO:0009252">
    <property type="term" value="P:peptidoglycan biosynthetic process"/>
    <property type="evidence" value="ECO:0007669"/>
    <property type="project" value="UniProtKB-UniRule"/>
</dbReference>
<keyword evidence="9 13" id="KW-0961">Cell wall biogenesis/degradation</keyword>
<protein>
    <recommendedName>
        <fullName evidence="13">UDP-N-acetylglucosamine 1-carboxyvinyltransferase</fullName>
        <ecNumber evidence="13">2.5.1.7</ecNumber>
    </recommendedName>
    <alternativeName>
        <fullName evidence="13">Enoylpyruvate transferase</fullName>
    </alternativeName>
    <alternativeName>
        <fullName evidence="13">UDP-N-acetylglucosamine enolpyruvyl transferase</fullName>
        <shortName evidence="13">EPT</shortName>
    </alternativeName>
</protein>
<feature type="binding site" evidence="13">
    <location>
        <position position="338"/>
    </location>
    <ligand>
        <name>UDP-N-acetyl-alpha-D-glucosamine</name>
        <dbReference type="ChEBI" id="CHEBI:57705"/>
    </ligand>
</feature>
<keyword evidence="3 13" id="KW-0963">Cytoplasm</keyword>
<comment type="catalytic activity">
    <reaction evidence="12 13">
        <text>phosphoenolpyruvate + UDP-N-acetyl-alpha-D-glucosamine = UDP-N-acetyl-3-O-(1-carboxyvinyl)-alpha-D-glucosamine + phosphate</text>
        <dbReference type="Rhea" id="RHEA:18681"/>
        <dbReference type="ChEBI" id="CHEBI:43474"/>
        <dbReference type="ChEBI" id="CHEBI:57705"/>
        <dbReference type="ChEBI" id="CHEBI:58702"/>
        <dbReference type="ChEBI" id="CHEBI:68483"/>
        <dbReference type="EC" id="2.5.1.7"/>
    </reaction>
</comment>
<dbReference type="GO" id="GO:0008760">
    <property type="term" value="F:UDP-N-acetylglucosamine 1-carboxyvinyltransferase activity"/>
    <property type="evidence" value="ECO:0007669"/>
    <property type="project" value="UniProtKB-UniRule"/>
</dbReference>
<evidence type="ECO:0000256" key="1">
    <source>
        <dbReference type="ARBA" id="ARBA00004496"/>
    </source>
</evidence>
<evidence type="ECO:0000256" key="5">
    <source>
        <dbReference type="ARBA" id="ARBA00022679"/>
    </source>
</evidence>
<name>Q0RDC0_FRAAA</name>
<dbReference type="EMBL" id="CT573213">
    <property type="protein sequence ID" value="CAJ64550.1"/>
    <property type="molecule type" value="Genomic_DNA"/>
</dbReference>
<dbReference type="NCBIfam" id="NF006873">
    <property type="entry name" value="PRK09369.1"/>
    <property type="match status" value="1"/>
</dbReference>
<dbReference type="NCBIfam" id="TIGR01072">
    <property type="entry name" value="murA"/>
    <property type="match status" value="1"/>
</dbReference>
<feature type="binding site" evidence="13">
    <location>
        <position position="103"/>
    </location>
    <ligand>
        <name>UDP-N-acetyl-alpha-D-glucosamine</name>
        <dbReference type="ChEBI" id="CHEBI:57705"/>
    </ligand>
</feature>